<dbReference type="EMBL" id="CADCTJ010000579">
    <property type="protein sequence ID" value="CAA9250585.1"/>
    <property type="molecule type" value="Genomic_DNA"/>
</dbReference>
<keyword evidence="9" id="KW-0479">Metal-binding</keyword>
<dbReference type="GO" id="GO:0019693">
    <property type="term" value="P:ribose phosphate metabolic process"/>
    <property type="evidence" value="ECO:0007669"/>
    <property type="project" value="TreeGrafter"/>
</dbReference>
<keyword evidence="6" id="KW-0378">Hydrolase</keyword>
<evidence type="ECO:0000313" key="12">
    <source>
        <dbReference type="EMBL" id="CAA9250585.1"/>
    </source>
</evidence>
<feature type="binding site" evidence="9">
    <location>
        <position position="91"/>
    </location>
    <ligand>
        <name>Mg(2+)</name>
        <dbReference type="ChEBI" id="CHEBI:18420"/>
        <label>1</label>
    </ligand>
</feature>
<evidence type="ECO:0000256" key="1">
    <source>
        <dbReference type="ARBA" id="ARBA00000847"/>
    </source>
</evidence>
<dbReference type="GO" id="GO:0006753">
    <property type="term" value="P:nucleoside phosphate metabolic process"/>
    <property type="evidence" value="ECO:0007669"/>
    <property type="project" value="TreeGrafter"/>
</dbReference>
<comment type="catalytic activity">
    <reaction evidence="1">
        <text>GDP-alpha-D-mannose + H2O = alpha-D-mannose 1-phosphate + GMP + 2 H(+)</text>
        <dbReference type="Rhea" id="RHEA:27978"/>
        <dbReference type="ChEBI" id="CHEBI:15377"/>
        <dbReference type="ChEBI" id="CHEBI:15378"/>
        <dbReference type="ChEBI" id="CHEBI:57527"/>
        <dbReference type="ChEBI" id="CHEBI:58115"/>
        <dbReference type="ChEBI" id="CHEBI:58409"/>
    </reaction>
</comment>
<dbReference type="GO" id="GO:0046872">
    <property type="term" value="F:metal ion binding"/>
    <property type="evidence" value="ECO:0007669"/>
    <property type="project" value="UniProtKB-KW"/>
</dbReference>
<accession>A0A6J4IHH2</accession>
<proteinExistence type="inferred from homology"/>
<evidence type="ECO:0000256" key="10">
    <source>
        <dbReference type="PIRSR" id="PIRSR604385-3"/>
    </source>
</evidence>
<comment type="subunit">
    <text evidence="4">Homodimer.</text>
</comment>
<dbReference type="GO" id="GO:0019144">
    <property type="term" value="F:ADP-sugar diphosphatase activity"/>
    <property type="evidence" value="ECO:0007669"/>
    <property type="project" value="TreeGrafter"/>
</dbReference>
<comment type="similarity">
    <text evidence="3">Belongs to the Nudix hydrolase family. NudK subfamily.</text>
</comment>
<protein>
    <recommendedName>
        <fullName evidence="5">GDP-mannose pyrophosphatase</fullName>
    </recommendedName>
    <alternativeName>
        <fullName evidence="7">GDP-mannose hydrolase</fullName>
    </alternativeName>
    <alternativeName>
        <fullName evidence="8">GDPMK</fullName>
    </alternativeName>
</protein>
<evidence type="ECO:0000256" key="6">
    <source>
        <dbReference type="ARBA" id="ARBA00022801"/>
    </source>
</evidence>
<feature type="domain" description="Nudix hydrolase" evidence="11">
    <location>
        <begin position="34"/>
        <end position="168"/>
    </location>
</feature>
<feature type="short sequence motif" description="Nudix box" evidence="10">
    <location>
        <begin position="71"/>
        <end position="94"/>
    </location>
</feature>
<evidence type="ECO:0000259" key="11">
    <source>
        <dbReference type="PROSITE" id="PS51462"/>
    </source>
</evidence>
<name>A0A6J4IHH2_9BACT</name>
<reference evidence="12" key="1">
    <citation type="submission" date="2020-02" db="EMBL/GenBank/DDBJ databases">
        <authorList>
            <person name="Meier V. D."/>
        </authorList>
    </citation>
    <scope>NUCLEOTIDE SEQUENCE</scope>
    <source>
        <strain evidence="12">AVDCRST_MAG95</strain>
    </source>
</reference>
<evidence type="ECO:0000256" key="2">
    <source>
        <dbReference type="ARBA" id="ARBA00001946"/>
    </source>
</evidence>
<dbReference type="Pfam" id="PF00293">
    <property type="entry name" value="NUDIX"/>
    <property type="match status" value="1"/>
</dbReference>
<keyword evidence="9" id="KW-0460">Magnesium</keyword>
<evidence type="ECO:0000256" key="4">
    <source>
        <dbReference type="ARBA" id="ARBA00011738"/>
    </source>
</evidence>
<dbReference type="InterPro" id="IPR015797">
    <property type="entry name" value="NUDIX_hydrolase-like_dom_sf"/>
</dbReference>
<evidence type="ECO:0000256" key="5">
    <source>
        <dbReference type="ARBA" id="ARBA00016377"/>
    </source>
</evidence>
<feature type="binding site" evidence="9">
    <location>
        <position position="87"/>
    </location>
    <ligand>
        <name>Mg(2+)</name>
        <dbReference type="ChEBI" id="CHEBI:18420"/>
        <label>1</label>
    </ligand>
</feature>
<dbReference type="AlphaFoldDB" id="A0A6J4IHH2"/>
<feature type="binding site" evidence="9">
    <location>
        <position position="70"/>
    </location>
    <ligand>
        <name>Mg(2+)</name>
        <dbReference type="ChEBI" id="CHEBI:18420"/>
        <label>1</label>
    </ligand>
</feature>
<evidence type="ECO:0000256" key="3">
    <source>
        <dbReference type="ARBA" id="ARBA00007275"/>
    </source>
</evidence>
<dbReference type="PROSITE" id="PS51462">
    <property type="entry name" value="NUDIX"/>
    <property type="match status" value="1"/>
</dbReference>
<organism evidence="12">
    <name type="scientific">uncultured Adhaeribacter sp</name>
    <dbReference type="NCBI Taxonomy" id="448109"/>
    <lineage>
        <taxon>Bacteria</taxon>
        <taxon>Pseudomonadati</taxon>
        <taxon>Bacteroidota</taxon>
        <taxon>Cytophagia</taxon>
        <taxon>Cytophagales</taxon>
        <taxon>Hymenobacteraceae</taxon>
        <taxon>Adhaeribacter</taxon>
        <taxon>environmental samples</taxon>
    </lineage>
</organism>
<feature type="binding site" evidence="9">
    <location>
        <position position="138"/>
    </location>
    <ligand>
        <name>Mg(2+)</name>
        <dbReference type="ChEBI" id="CHEBI:18420"/>
        <label>1</label>
    </ligand>
</feature>
<dbReference type="InterPro" id="IPR004385">
    <property type="entry name" value="NDP_pyrophosphatase"/>
</dbReference>
<dbReference type="InterPro" id="IPR000086">
    <property type="entry name" value="NUDIX_hydrolase_dom"/>
</dbReference>
<comment type="cofactor">
    <cofactor evidence="2 9">
        <name>Mg(2+)</name>
        <dbReference type="ChEBI" id="CHEBI:18420"/>
    </cofactor>
</comment>
<evidence type="ECO:0000256" key="8">
    <source>
        <dbReference type="ARBA" id="ARBA00032272"/>
    </source>
</evidence>
<dbReference type="SUPFAM" id="SSF55811">
    <property type="entry name" value="Nudix"/>
    <property type="match status" value="1"/>
</dbReference>
<evidence type="ECO:0000256" key="7">
    <source>
        <dbReference type="ARBA" id="ARBA00032162"/>
    </source>
</evidence>
<sequence>MKIISKQIIYEGFYKLYKVTVDAEGNKLERELFDTGPAVGVLLFDTIKQCYILIKQYRMPIDKPMLEIVAGLYDHPEESLEEAVCREVEEETGYAVDQIYPIASYYSSPGAFAEKLHLFYAEVSHKKSAGGGLAEEYEHIETIEVNPQDLSALEIEDGKTLVAVQWAQLNKAK</sequence>
<dbReference type="NCBIfam" id="TIGR00052">
    <property type="entry name" value="nudix-type nucleoside diphosphatase, YffH/AdpP family"/>
    <property type="match status" value="1"/>
</dbReference>
<dbReference type="PANTHER" id="PTHR11839">
    <property type="entry name" value="UDP/ADP-SUGAR PYROPHOSPHATASE"/>
    <property type="match status" value="1"/>
</dbReference>
<dbReference type="PANTHER" id="PTHR11839:SF18">
    <property type="entry name" value="NUDIX HYDROLASE DOMAIN-CONTAINING PROTEIN"/>
    <property type="match status" value="1"/>
</dbReference>
<dbReference type="GO" id="GO:0005829">
    <property type="term" value="C:cytosol"/>
    <property type="evidence" value="ECO:0007669"/>
    <property type="project" value="TreeGrafter"/>
</dbReference>
<evidence type="ECO:0000256" key="9">
    <source>
        <dbReference type="PIRSR" id="PIRSR604385-2"/>
    </source>
</evidence>
<gene>
    <name evidence="12" type="ORF">AVDCRST_MAG95-1857</name>
</gene>
<dbReference type="Gene3D" id="3.90.79.10">
    <property type="entry name" value="Nucleoside Triphosphate Pyrophosphohydrolase"/>
    <property type="match status" value="1"/>
</dbReference>